<evidence type="ECO:0000256" key="1">
    <source>
        <dbReference type="SAM" id="SignalP"/>
    </source>
</evidence>
<dbReference type="GO" id="GO:0016810">
    <property type="term" value="F:hydrolase activity, acting on carbon-nitrogen (but not peptide) bonds"/>
    <property type="evidence" value="ECO:0007669"/>
    <property type="project" value="InterPro"/>
</dbReference>
<dbReference type="PATRIC" id="fig|1280946.3.peg.3150"/>
<dbReference type="EMBL" id="AWFF01000076">
    <property type="protein sequence ID" value="KCZ51955.1"/>
    <property type="molecule type" value="Genomic_DNA"/>
</dbReference>
<dbReference type="InterPro" id="IPR011059">
    <property type="entry name" value="Metal-dep_hydrolase_composite"/>
</dbReference>
<dbReference type="AlphaFoldDB" id="A0A062U726"/>
<keyword evidence="3" id="KW-1185">Reference proteome</keyword>
<organism evidence="2 3">
    <name type="scientific">Hyphomonas beringensis</name>
    <dbReference type="NCBI Taxonomy" id="1280946"/>
    <lineage>
        <taxon>Bacteria</taxon>
        <taxon>Pseudomonadati</taxon>
        <taxon>Pseudomonadota</taxon>
        <taxon>Alphaproteobacteria</taxon>
        <taxon>Hyphomonadales</taxon>
        <taxon>Hyphomonadaceae</taxon>
        <taxon>Hyphomonas</taxon>
    </lineage>
</organism>
<evidence type="ECO:0000313" key="2">
    <source>
        <dbReference type="EMBL" id="KCZ51955.1"/>
    </source>
</evidence>
<evidence type="ECO:0008006" key="4">
    <source>
        <dbReference type="Google" id="ProtNLM"/>
    </source>
</evidence>
<sequence length="414" mass="43395">MNLKSILFSTALLVMGQVASAETIALRNSTIMTADTQGQIENGTILIENSRIVAVGQNVSVPSDARIVDLSGMTVTPGFIVTDTLLGIVEISGGANAAETSSQTSDISAGYNVQHSINPLSTAIPVARKGGVTRAVVMPYPGADGATFAGQAAILDLNGNLEGNISGPVGIVWDMRTKEYGRGATFTQLQADLDDVRKYVRDASSLQKGKLLSRDWSRADLDALSPVVKGDMPLTVRVDRASDILTLLNLAKAQKIRLVVVGASEGWLVAKQIADAGVPVAVDPSDNLPGSFDAVGAMSDNIARLYEAGVRLIIRGGSSAHDAGKLRYFAGMSVAKGVPSNEALKAVTSTPAGVWGDGTFGMIKAGMVADIAVWTGDPFEPMTDLSSLYISGVEQKLESRQDALAQKYIPFAKQ</sequence>
<evidence type="ECO:0000313" key="3">
    <source>
        <dbReference type="Proteomes" id="UP000027037"/>
    </source>
</evidence>
<accession>A0A062U726</accession>
<dbReference type="InterPro" id="IPR051781">
    <property type="entry name" value="Metallo-dep_Hydrolase"/>
</dbReference>
<proteinExistence type="predicted"/>
<comment type="caution">
    <text evidence="2">The sequence shown here is derived from an EMBL/GenBank/DDBJ whole genome shotgun (WGS) entry which is preliminary data.</text>
</comment>
<dbReference type="OrthoDB" id="9802793at2"/>
<dbReference type="RefSeq" id="WP_034798690.1">
    <property type="nucleotide sequence ID" value="NZ_AWFF01000076.1"/>
</dbReference>
<dbReference type="STRING" id="1280946.HY29_05300"/>
<dbReference type="Proteomes" id="UP000027037">
    <property type="component" value="Unassembled WGS sequence"/>
</dbReference>
<feature type="signal peptide" evidence="1">
    <location>
        <begin position="1"/>
        <end position="21"/>
    </location>
</feature>
<feature type="chain" id="PRO_5001614856" description="Amidohydrolase-related domain-containing protein" evidence="1">
    <location>
        <begin position="22"/>
        <end position="414"/>
    </location>
</feature>
<dbReference type="PANTHER" id="PTHR43135:SF3">
    <property type="entry name" value="ALPHA-D-RIBOSE 1-METHYLPHOSPHONATE 5-TRIPHOSPHATE DIPHOSPHATASE"/>
    <property type="match status" value="1"/>
</dbReference>
<name>A0A062U726_9PROT</name>
<dbReference type="Gene3D" id="2.30.40.10">
    <property type="entry name" value="Urease, subunit C, domain 1"/>
    <property type="match status" value="1"/>
</dbReference>
<dbReference type="InterPro" id="IPR032466">
    <property type="entry name" value="Metal_Hydrolase"/>
</dbReference>
<dbReference type="PANTHER" id="PTHR43135">
    <property type="entry name" value="ALPHA-D-RIBOSE 1-METHYLPHOSPHONATE 5-TRIPHOSPHATE DIPHOSPHATASE"/>
    <property type="match status" value="1"/>
</dbReference>
<dbReference type="SUPFAM" id="SSF51556">
    <property type="entry name" value="Metallo-dependent hydrolases"/>
    <property type="match status" value="1"/>
</dbReference>
<dbReference type="SUPFAM" id="SSF51338">
    <property type="entry name" value="Composite domain of metallo-dependent hydrolases"/>
    <property type="match status" value="1"/>
</dbReference>
<reference evidence="2 3" key="1">
    <citation type="journal article" date="2014" name="Antonie Van Leeuwenhoek">
        <title>Hyphomonas beringensis sp. nov. and Hyphomonas chukchiensis sp. nov., isolated from surface seawater of the Bering Sea and Chukchi Sea.</title>
        <authorList>
            <person name="Li C."/>
            <person name="Lai Q."/>
            <person name="Li G."/>
            <person name="Dong C."/>
            <person name="Wang J."/>
            <person name="Liao Y."/>
            <person name="Shao Z."/>
        </authorList>
    </citation>
    <scope>NUCLEOTIDE SEQUENCE [LARGE SCALE GENOMIC DNA]</scope>
    <source>
        <strain evidence="2 3">25B14_1</strain>
    </source>
</reference>
<dbReference type="eggNOG" id="COG1228">
    <property type="taxonomic scope" value="Bacteria"/>
</dbReference>
<protein>
    <recommendedName>
        <fullName evidence="4">Amidohydrolase-related domain-containing protein</fullName>
    </recommendedName>
</protein>
<gene>
    <name evidence="2" type="ORF">HY29_05300</name>
</gene>
<keyword evidence="1" id="KW-0732">Signal</keyword>
<dbReference type="Gene3D" id="3.20.20.140">
    <property type="entry name" value="Metal-dependent hydrolases"/>
    <property type="match status" value="1"/>
</dbReference>